<accession>A0A1I7SCK0</accession>
<evidence type="ECO:0000313" key="6">
    <source>
        <dbReference type="Proteomes" id="UP000095284"/>
    </source>
</evidence>
<reference evidence="8" key="1">
    <citation type="submission" date="2016-11" db="UniProtKB">
        <authorList>
            <consortium name="WormBaseParasite"/>
        </authorList>
    </citation>
    <scope>IDENTIFICATION</scope>
</reference>
<dbReference type="Proteomes" id="UP000659654">
    <property type="component" value="Unassembled WGS sequence"/>
</dbReference>
<dbReference type="AlphaFoldDB" id="A0A1I7SCK0"/>
<dbReference type="EMBL" id="CAJFCV020000002">
    <property type="protein sequence ID" value="CAG9093966.1"/>
    <property type="molecule type" value="Genomic_DNA"/>
</dbReference>
<reference evidence="5" key="2">
    <citation type="submission" date="2020-08" db="EMBL/GenBank/DDBJ databases">
        <authorList>
            <person name="Kikuchi T."/>
        </authorList>
    </citation>
    <scope>NUCLEOTIDE SEQUENCE</scope>
    <source>
        <strain evidence="4">Ka4C1</strain>
    </source>
</reference>
<dbReference type="SMART" id="SM00741">
    <property type="entry name" value="SapB"/>
    <property type="match status" value="1"/>
</dbReference>
<dbReference type="WBParaSite" id="BXY_1075200.1">
    <property type="protein sequence ID" value="BXY_1075200.1"/>
    <property type="gene ID" value="BXY_1075200"/>
</dbReference>
<protein>
    <submittedName>
        <fullName evidence="4">(pine wood nematode) hypothetical protein</fullName>
    </submittedName>
    <submittedName>
        <fullName evidence="8">Saposin B-type domain-containing protein</fullName>
    </submittedName>
</protein>
<feature type="signal peptide" evidence="2">
    <location>
        <begin position="1"/>
        <end position="16"/>
    </location>
</feature>
<dbReference type="Gene3D" id="1.10.225.10">
    <property type="entry name" value="Saposin-like"/>
    <property type="match status" value="1"/>
</dbReference>
<feature type="chain" id="PRO_5035359910" evidence="2">
    <location>
        <begin position="17"/>
        <end position="170"/>
    </location>
</feature>
<sequence length="170" mass="19335">MRSVLVLALLAVAAHSAVLQQPQAVVVEADDHEWDMAKAEIQAAIDKLKAELYAERQVELAAAASIRGVSMPKTLKSEYLDVEGNRFLCKPCNFLFSTIKEELIKETRLELETIRPKVNEACLKWSHNVSFLDRVCEKLVDRAIVELAKWLRAEEKKIDPERICTFLHMC</sequence>
<dbReference type="Proteomes" id="UP000095284">
    <property type="component" value="Unplaced"/>
</dbReference>
<evidence type="ECO:0000313" key="8">
    <source>
        <dbReference type="WBParaSite" id="BXY_1075200.1"/>
    </source>
</evidence>
<gene>
    <name evidence="4" type="ORF">BXYJ_LOCUS3329</name>
</gene>
<name>A0A1I7SCK0_BURXY</name>
<evidence type="ECO:0000313" key="4">
    <source>
        <dbReference type="EMBL" id="CAD5214036.1"/>
    </source>
</evidence>
<keyword evidence="1" id="KW-1015">Disulfide bond</keyword>
<evidence type="ECO:0000313" key="5">
    <source>
        <dbReference type="EMBL" id="CAG9093966.1"/>
    </source>
</evidence>
<evidence type="ECO:0000313" key="7">
    <source>
        <dbReference type="Proteomes" id="UP000659654"/>
    </source>
</evidence>
<evidence type="ECO:0000259" key="3">
    <source>
        <dbReference type="PROSITE" id="PS50015"/>
    </source>
</evidence>
<dbReference type="SMR" id="A0A1I7SCK0"/>
<dbReference type="PROSITE" id="PS50015">
    <property type="entry name" value="SAP_B"/>
    <property type="match status" value="1"/>
</dbReference>
<evidence type="ECO:0000256" key="1">
    <source>
        <dbReference type="ARBA" id="ARBA00023157"/>
    </source>
</evidence>
<dbReference type="InterPro" id="IPR011001">
    <property type="entry name" value="Saposin-like"/>
</dbReference>
<keyword evidence="2" id="KW-0732">Signal</keyword>
<dbReference type="EMBL" id="CAJFDI010000002">
    <property type="protein sequence ID" value="CAD5214036.1"/>
    <property type="molecule type" value="Genomic_DNA"/>
</dbReference>
<organism evidence="6 8">
    <name type="scientific">Bursaphelenchus xylophilus</name>
    <name type="common">Pinewood nematode worm</name>
    <name type="synonym">Aphelenchoides xylophilus</name>
    <dbReference type="NCBI Taxonomy" id="6326"/>
    <lineage>
        <taxon>Eukaryota</taxon>
        <taxon>Metazoa</taxon>
        <taxon>Ecdysozoa</taxon>
        <taxon>Nematoda</taxon>
        <taxon>Chromadorea</taxon>
        <taxon>Rhabditida</taxon>
        <taxon>Tylenchina</taxon>
        <taxon>Tylenchomorpha</taxon>
        <taxon>Aphelenchoidea</taxon>
        <taxon>Aphelenchoididae</taxon>
        <taxon>Bursaphelenchus</taxon>
    </lineage>
</organism>
<proteinExistence type="predicted"/>
<dbReference type="OrthoDB" id="5863707at2759"/>
<evidence type="ECO:0000256" key="2">
    <source>
        <dbReference type="SAM" id="SignalP"/>
    </source>
</evidence>
<dbReference type="SUPFAM" id="SSF47862">
    <property type="entry name" value="Saposin"/>
    <property type="match status" value="1"/>
</dbReference>
<dbReference type="Proteomes" id="UP000582659">
    <property type="component" value="Unassembled WGS sequence"/>
</dbReference>
<keyword evidence="7" id="KW-1185">Reference proteome</keyword>
<dbReference type="InterPro" id="IPR008139">
    <property type="entry name" value="SaposinB_dom"/>
</dbReference>
<feature type="domain" description="Saposin B-type" evidence="3">
    <location>
        <begin position="85"/>
        <end position="170"/>
    </location>
</feature>